<name>A0A6A6UZB2_9PLEO</name>
<dbReference type="OrthoDB" id="3366823at2759"/>
<evidence type="ECO:0000256" key="2">
    <source>
        <dbReference type="ARBA" id="ARBA00010617"/>
    </source>
</evidence>
<keyword evidence="5" id="KW-0349">Heme</keyword>
<evidence type="ECO:0000256" key="3">
    <source>
        <dbReference type="ARBA" id="ARBA00022723"/>
    </source>
</evidence>
<sequence>MPDLLLSSGVRTAPVFLGLILVVLVLLSRLLSPQIYAQEPPVIHPRLPFIGHAVGMARRGPHYFKQLSSRMNSGIATLPMLNGRMYVVSSPELASQVQRASKTLDFVQLIVDVAPRMICLSKEGSIILSTAESKQKPGERMVNTVVNHVIHPFLTPTAIADIVSSQLQDLTSFLNNRPATQEKENLYRLLMNEFIKVTMVTFYGPENPFAMHPELVDDFLVWERDLPMLMIGVVPQWTARKQYLALQRIRVGFEEYITAGRFEQAYDLVRLRHQAHVDAGFSLQDRALMEIPMCLAFGINAAATSFWMVNNIFSRPELLEEIRSELLRTLEGSHTISYTKIRASCPLLYSTLRETLRLVATLSTTRVTIDDTIIGKEYLLKKGNIVQIIGSAIHADKEIWGADVDTFNPRRFYYSQNGTKTADDGSVPGRKEDQIHAAAFRSFGGGASLCPGRDFAAIELLTVTAALVLSFDITPAEGYKWDPPFDDKRFLIAVTKPKEDIFVNFKRRTDTEGVNWVLKY</sequence>
<proteinExistence type="inferred from homology"/>
<dbReference type="GO" id="GO:0004497">
    <property type="term" value="F:monooxygenase activity"/>
    <property type="evidence" value="ECO:0007669"/>
    <property type="project" value="InterPro"/>
</dbReference>
<reference evidence="6" key="1">
    <citation type="journal article" date="2020" name="Stud. Mycol.">
        <title>101 Dothideomycetes genomes: a test case for predicting lifestyles and emergence of pathogens.</title>
        <authorList>
            <person name="Haridas S."/>
            <person name="Albert R."/>
            <person name="Binder M."/>
            <person name="Bloem J."/>
            <person name="Labutti K."/>
            <person name="Salamov A."/>
            <person name="Andreopoulos B."/>
            <person name="Baker S."/>
            <person name="Barry K."/>
            <person name="Bills G."/>
            <person name="Bluhm B."/>
            <person name="Cannon C."/>
            <person name="Castanera R."/>
            <person name="Culley D."/>
            <person name="Daum C."/>
            <person name="Ezra D."/>
            <person name="Gonzalez J."/>
            <person name="Henrissat B."/>
            <person name="Kuo A."/>
            <person name="Liang C."/>
            <person name="Lipzen A."/>
            <person name="Lutzoni F."/>
            <person name="Magnuson J."/>
            <person name="Mondo S."/>
            <person name="Nolan M."/>
            <person name="Ohm R."/>
            <person name="Pangilinan J."/>
            <person name="Park H.-J."/>
            <person name="Ramirez L."/>
            <person name="Alfaro M."/>
            <person name="Sun H."/>
            <person name="Tritt A."/>
            <person name="Yoshinaga Y."/>
            <person name="Zwiers L.-H."/>
            <person name="Turgeon B."/>
            <person name="Goodwin S."/>
            <person name="Spatafora J."/>
            <person name="Crous P."/>
            <person name="Grigoriev I."/>
        </authorList>
    </citation>
    <scope>NUCLEOTIDE SEQUENCE</scope>
    <source>
        <strain evidence="6">CBS 119925</strain>
    </source>
</reference>
<dbReference type="GO" id="GO:0016705">
    <property type="term" value="F:oxidoreductase activity, acting on paired donors, with incorporation or reduction of molecular oxygen"/>
    <property type="evidence" value="ECO:0007669"/>
    <property type="project" value="InterPro"/>
</dbReference>
<protein>
    <submittedName>
        <fullName evidence="6">Cytochrome P450</fullName>
    </submittedName>
</protein>
<evidence type="ECO:0000256" key="1">
    <source>
        <dbReference type="ARBA" id="ARBA00001971"/>
    </source>
</evidence>
<dbReference type="SUPFAM" id="SSF48264">
    <property type="entry name" value="Cytochrome P450"/>
    <property type="match status" value="1"/>
</dbReference>
<feature type="binding site" description="axial binding residue" evidence="5">
    <location>
        <position position="450"/>
    </location>
    <ligand>
        <name>heme</name>
        <dbReference type="ChEBI" id="CHEBI:30413"/>
    </ligand>
    <ligandPart>
        <name>Fe</name>
        <dbReference type="ChEBI" id="CHEBI:18248"/>
    </ligandPart>
</feature>
<dbReference type="InterPro" id="IPR036396">
    <property type="entry name" value="Cyt_P450_sf"/>
</dbReference>
<evidence type="ECO:0000313" key="7">
    <source>
        <dbReference type="Proteomes" id="UP000799440"/>
    </source>
</evidence>
<comment type="cofactor">
    <cofactor evidence="1 5">
        <name>heme</name>
        <dbReference type="ChEBI" id="CHEBI:30413"/>
    </cofactor>
</comment>
<dbReference type="PRINTS" id="PR00465">
    <property type="entry name" value="EP450IV"/>
</dbReference>
<keyword evidence="4 5" id="KW-0408">Iron</keyword>
<dbReference type="Proteomes" id="UP000799440">
    <property type="component" value="Unassembled WGS sequence"/>
</dbReference>
<gene>
    <name evidence="6" type="ORF">M011DRAFT_411879</name>
</gene>
<dbReference type="PANTHER" id="PTHR47582">
    <property type="entry name" value="P450, PUTATIVE (EUROFUNG)-RELATED"/>
    <property type="match status" value="1"/>
</dbReference>
<dbReference type="AlphaFoldDB" id="A0A6A6UZB2"/>
<dbReference type="InterPro" id="IPR002403">
    <property type="entry name" value="Cyt_P450_E_grp-IV"/>
</dbReference>
<dbReference type="InterPro" id="IPR053007">
    <property type="entry name" value="CYP450_monoxygenase_sec-met"/>
</dbReference>
<evidence type="ECO:0000256" key="4">
    <source>
        <dbReference type="ARBA" id="ARBA00023004"/>
    </source>
</evidence>
<evidence type="ECO:0000313" key="6">
    <source>
        <dbReference type="EMBL" id="KAF2742740.1"/>
    </source>
</evidence>
<evidence type="ECO:0000256" key="5">
    <source>
        <dbReference type="PIRSR" id="PIRSR602403-1"/>
    </source>
</evidence>
<dbReference type="InterPro" id="IPR001128">
    <property type="entry name" value="Cyt_P450"/>
</dbReference>
<dbReference type="Gene3D" id="1.10.630.10">
    <property type="entry name" value="Cytochrome P450"/>
    <property type="match status" value="1"/>
</dbReference>
<keyword evidence="7" id="KW-1185">Reference proteome</keyword>
<dbReference type="GO" id="GO:0020037">
    <property type="term" value="F:heme binding"/>
    <property type="evidence" value="ECO:0007669"/>
    <property type="project" value="InterPro"/>
</dbReference>
<accession>A0A6A6UZB2</accession>
<keyword evidence="3 5" id="KW-0479">Metal-binding</keyword>
<dbReference type="CDD" id="cd11040">
    <property type="entry name" value="CYP7_CYP8-like"/>
    <property type="match status" value="1"/>
</dbReference>
<dbReference type="Pfam" id="PF00067">
    <property type="entry name" value="p450"/>
    <property type="match status" value="1"/>
</dbReference>
<dbReference type="PANTHER" id="PTHR47582:SF1">
    <property type="entry name" value="P450, PUTATIVE (EUROFUNG)-RELATED"/>
    <property type="match status" value="1"/>
</dbReference>
<dbReference type="EMBL" id="MU006604">
    <property type="protein sequence ID" value="KAF2742740.1"/>
    <property type="molecule type" value="Genomic_DNA"/>
</dbReference>
<dbReference type="GO" id="GO:0005506">
    <property type="term" value="F:iron ion binding"/>
    <property type="evidence" value="ECO:0007669"/>
    <property type="project" value="InterPro"/>
</dbReference>
<organism evidence="6 7">
    <name type="scientific">Sporormia fimetaria CBS 119925</name>
    <dbReference type="NCBI Taxonomy" id="1340428"/>
    <lineage>
        <taxon>Eukaryota</taxon>
        <taxon>Fungi</taxon>
        <taxon>Dikarya</taxon>
        <taxon>Ascomycota</taxon>
        <taxon>Pezizomycotina</taxon>
        <taxon>Dothideomycetes</taxon>
        <taxon>Pleosporomycetidae</taxon>
        <taxon>Pleosporales</taxon>
        <taxon>Sporormiaceae</taxon>
        <taxon>Sporormia</taxon>
    </lineage>
</organism>
<comment type="similarity">
    <text evidence="2">Belongs to the cytochrome P450 family.</text>
</comment>